<dbReference type="Gene3D" id="3.40.50.300">
    <property type="entry name" value="P-loop containing nucleotide triphosphate hydrolases"/>
    <property type="match status" value="1"/>
</dbReference>
<keyword evidence="5" id="KW-1133">Transmembrane helix</keyword>
<dbReference type="AlphaFoldDB" id="G0TRI5"/>
<evidence type="ECO:0000256" key="5">
    <source>
        <dbReference type="ARBA" id="ARBA00022989"/>
    </source>
</evidence>
<dbReference type="GO" id="GO:0005524">
    <property type="term" value="F:ATP binding"/>
    <property type="evidence" value="ECO:0007669"/>
    <property type="project" value="UniProtKB-KW"/>
</dbReference>
<dbReference type="InterPro" id="IPR027417">
    <property type="entry name" value="P-loop_NTPase"/>
</dbReference>
<dbReference type="PANTHER" id="PTHR24221">
    <property type="entry name" value="ATP-BINDING CASSETTE SUB-FAMILY B"/>
    <property type="match status" value="1"/>
</dbReference>
<evidence type="ECO:0000256" key="3">
    <source>
        <dbReference type="ARBA" id="ARBA00022741"/>
    </source>
</evidence>
<sequence>MLKLRNVFCLARYIFSRGAGKIVLCGMMVGVTAVGTQSARAGIIVRDSVERLLTSLFSSTAPTGYSTSAKVSSSAVMKSVMGLLALECLRLTVTITIMHLATEHIRTAASHHRDCMKQQLYRSLTCLPLSYFDMTEADEIERLLYYVNDLEGVDVYIHNFLTCVVRTGTSAVAAVAALDTNSAAVVLATVVMSSLLSSALTALRRRFSTAVSRGRFSTGAVCHSSGEHGDSLGDAEEAENGCSVTDQIMLRGMEIIEHIRELRPYAADATLMSWWICHTAPYREGRYNVWNALRFTGYFGPLWIIDALRSVVKWFLPALVASHATASCQRQAVLLEAVRAMEDVLERTSDVQDVLDIVVHNAYKAAVLERLLDPRNQEEGEHTTEDKISQAEEVGIEVCAIRAENLQFQYPSAPTVDAFVRPVSFCVRFQDEVSGIGRLVCVTGPSGCGKSTLLRLLLALYTPANSGTLMMQFQPCLSPSSNSSEVIKEGKAGGSVDRWVSVCTFHRRKLRSQFFAYVPQVPTLFQGSTIVQNVSLQNRVSLTDTALIARVRTCIEAAGCSDFVRRLPQGLFTTLAGQTGWSTPGTVRLSHGQGQRLMLARALFHGGRILLLDEPTSGLDNETKASVMRQWRALLESRQLSGVLCVTHDNDVLQAADEIVRL</sequence>
<evidence type="ECO:0000256" key="6">
    <source>
        <dbReference type="ARBA" id="ARBA00023136"/>
    </source>
</evidence>
<gene>
    <name evidence="8" type="ORF">TVY486_0101960</name>
</gene>
<dbReference type="SMART" id="SM00382">
    <property type="entry name" value="AAA"/>
    <property type="match status" value="1"/>
</dbReference>
<reference evidence="8" key="1">
    <citation type="journal article" date="2012" name="Proc. Natl. Acad. Sci. U.S.A.">
        <title>Antigenic diversity is generated by distinct evolutionary mechanisms in African trypanosome species.</title>
        <authorList>
            <person name="Jackson A.P."/>
            <person name="Berry A."/>
            <person name="Aslett M."/>
            <person name="Allison H.C."/>
            <person name="Burton P."/>
            <person name="Vavrova-Anderson J."/>
            <person name="Brown R."/>
            <person name="Browne H."/>
            <person name="Corton N."/>
            <person name="Hauser H."/>
            <person name="Gamble J."/>
            <person name="Gilderthorp R."/>
            <person name="Marcello L."/>
            <person name="McQuillan J."/>
            <person name="Otto T.D."/>
            <person name="Quail M.A."/>
            <person name="Sanders M.J."/>
            <person name="van Tonder A."/>
            <person name="Ginger M.L."/>
            <person name="Field M.C."/>
            <person name="Barry J.D."/>
            <person name="Hertz-Fowler C."/>
            <person name="Berriman M."/>
        </authorList>
    </citation>
    <scope>NUCLEOTIDE SEQUENCE</scope>
    <source>
        <strain evidence="8">Y486</strain>
    </source>
</reference>
<dbReference type="GO" id="GO:0016887">
    <property type="term" value="F:ATP hydrolysis activity"/>
    <property type="evidence" value="ECO:0007669"/>
    <property type="project" value="InterPro"/>
</dbReference>
<evidence type="ECO:0000259" key="7">
    <source>
        <dbReference type="PROSITE" id="PS50893"/>
    </source>
</evidence>
<organism evidence="8">
    <name type="scientific">Trypanosoma vivax (strain Y486)</name>
    <dbReference type="NCBI Taxonomy" id="1055687"/>
    <lineage>
        <taxon>Eukaryota</taxon>
        <taxon>Discoba</taxon>
        <taxon>Euglenozoa</taxon>
        <taxon>Kinetoplastea</taxon>
        <taxon>Metakinetoplastina</taxon>
        <taxon>Trypanosomatida</taxon>
        <taxon>Trypanosomatidae</taxon>
        <taxon>Trypanosoma</taxon>
        <taxon>Duttonella</taxon>
    </lineage>
</organism>
<comment type="subcellular location">
    <subcellularLocation>
        <location evidence="1">Membrane</location>
        <topology evidence="1">Multi-pass membrane protein</topology>
    </subcellularLocation>
</comment>
<evidence type="ECO:0000256" key="2">
    <source>
        <dbReference type="ARBA" id="ARBA00022692"/>
    </source>
</evidence>
<dbReference type="InterPro" id="IPR039421">
    <property type="entry name" value="Type_1_exporter"/>
</dbReference>
<dbReference type="Gene3D" id="1.20.1560.10">
    <property type="entry name" value="ABC transporter type 1, transmembrane domain"/>
    <property type="match status" value="1"/>
</dbReference>
<evidence type="ECO:0000256" key="4">
    <source>
        <dbReference type="ARBA" id="ARBA00022840"/>
    </source>
</evidence>
<dbReference type="GO" id="GO:0016020">
    <property type="term" value="C:membrane"/>
    <property type="evidence" value="ECO:0007669"/>
    <property type="project" value="UniProtKB-SubCell"/>
</dbReference>
<protein>
    <submittedName>
        <fullName evidence="8">Putative ABC transporter</fullName>
    </submittedName>
</protein>
<dbReference type="InterPro" id="IPR003439">
    <property type="entry name" value="ABC_transporter-like_ATP-bd"/>
</dbReference>
<name>G0TRI5_TRYVY</name>
<dbReference type="SUPFAM" id="SSF90123">
    <property type="entry name" value="ABC transporter transmembrane region"/>
    <property type="match status" value="1"/>
</dbReference>
<dbReference type="Pfam" id="PF00005">
    <property type="entry name" value="ABC_tran"/>
    <property type="match status" value="1"/>
</dbReference>
<dbReference type="InterPro" id="IPR003593">
    <property type="entry name" value="AAA+_ATPase"/>
</dbReference>
<dbReference type="PROSITE" id="PS50893">
    <property type="entry name" value="ABC_TRANSPORTER_2"/>
    <property type="match status" value="1"/>
</dbReference>
<accession>G0TRI5</accession>
<dbReference type="InterPro" id="IPR036640">
    <property type="entry name" value="ABC1_TM_sf"/>
</dbReference>
<evidence type="ECO:0000256" key="1">
    <source>
        <dbReference type="ARBA" id="ARBA00004141"/>
    </source>
</evidence>
<keyword evidence="3" id="KW-0547">Nucleotide-binding</keyword>
<dbReference type="EMBL" id="HE573017">
    <property type="protein sequence ID" value="CCC46549.1"/>
    <property type="molecule type" value="Genomic_DNA"/>
</dbReference>
<dbReference type="PANTHER" id="PTHR24221:SF503">
    <property type="entry name" value="MITOCHONDRIAL POTASSIUM CHANNEL ATP-BINDING SUBUNIT"/>
    <property type="match status" value="1"/>
</dbReference>
<dbReference type="SUPFAM" id="SSF52540">
    <property type="entry name" value="P-loop containing nucleoside triphosphate hydrolases"/>
    <property type="match status" value="1"/>
</dbReference>
<keyword evidence="4" id="KW-0067">ATP-binding</keyword>
<proteinExistence type="predicted"/>
<dbReference type="GO" id="GO:0042626">
    <property type="term" value="F:ATPase-coupled transmembrane transporter activity"/>
    <property type="evidence" value="ECO:0007669"/>
    <property type="project" value="TreeGrafter"/>
</dbReference>
<keyword evidence="6" id="KW-0472">Membrane</keyword>
<feature type="domain" description="ABC transporter" evidence="7">
    <location>
        <begin position="401"/>
        <end position="662"/>
    </location>
</feature>
<keyword evidence="2" id="KW-0812">Transmembrane</keyword>
<dbReference type="VEuPathDB" id="TriTrypDB:TvY486_0101960"/>
<evidence type="ECO:0000313" key="8">
    <source>
        <dbReference type="EMBL" id="CCC46549.1"/>
    </source>
</evidence>